<name>A0A7X5UZ00_9SPHN</name>
<dbReference type="EMBL" id="JAASQV010000001">
    <property type="protein sequence ID" value="NIJ64819.1"/>
    <property type="molecule type" value="Genomic_DNA"/>
</dbReference>
<accession>A0A7X5UZ00</accession>
<dbReference type="Proteomes" id="UP000564677">
    <property type="component" value="Unassembled WGS sequence"/>
</dbReference>
<gene>
    <name evidence="2" type="ORF">FHR20_001750</name>
</gene>
<evidence type="ECO:0000313" key="2">
    <source>
        <dbReference type="EMBL" id="NIJ64819.1"/>
    </source>
</evidence>
<evidence type="ECO:0000313" key="3">
    <source>
        <dbReference type="Proteomes" id="UP000564677"/>
    </source>
</evidence>
<sequence length="257" mass="27970">MNLALELENTDPADHALRDETEGRYRAAIDGFVDQLVAERRSADAATRAVNDDLDEISALSAAELHSTYDKIRYDLLNRIEDVAGPSPWQRAARKRLVGLGGVVLVVLLVAGYFGLRQYNLTPVTAPLETRAGLEQRANALAKVLHYESWASGRRGMIKNILLWPFEPLAEEVAGARELSSVALTGAAKLMERGEACGLQLGSGDQALTPQEYGVLNKVSDHLRNKASQWRDPPVLTVLDPIRSGYPCPASAGQTGR</sequence>
<keyword evidence="1" id="KW-0812">Transmembrane</keyword>
<keyword evidence="1" id="KW-1133">Transmembrane helix</keyword>
<reference evidence="2 3" key="1">
    <citation type="submission" date="2020-03" db="EMBL/GenBank/DDBJ databases">
        <title>Genomic Encyclopedia of Type Strains, Phase IV (KMG-IV): sequencing the most valuable type-strain genomes for metagenomic binning, comparative biology and taxonomic classification.</title>
        <authorList>
            <person name="Goeker M."/>
        </authorList>
    </citation>
    <scope>NUCLEOTIDE SEQUENCE [LARGE SCALE GENOMIC DNA]</scope>
    <source>
        <strain evidence="2 3">DSM 4733</strain>
    </source>
</reference>
<keyword evidence="1" id="KW-0472">Membrane</keyword>
<organism evidence="2 3">
    <name type="scientific">Sphingomonas leidyi</name>
    <dbReference type="NCBI Taxonomy" id="68569"/>
    <lineage>
        <taxon>Bacteria</taxon>
        <taxon>Pseudomonadati</taxon>
        <taxon>Pseudomonadota</taxon>
        <taxon>Alphaproteobacteria</taxon>
        <taxon>Sphingomonadales</taxon>
        <taxon>Sphingomonadaceae</taxon>
        <taxon>Sphingomonas</taxon>
    </lineage>
</organism>
<dbReference type="AlphaFoldDB" id="A0A7X5UZ00"/>
<feature type="transmembrane region" description="Helical" evidence="1">
    <location>
        <begin position="97"/>
        <end position="116"/>
    </location>
</feature>
<comment type="caution">
    <text evidence="2">The sequence shown here is derived from an EMBL/GenBank/DDBJ whole genome shotgun (WGS) entry which is preliminary data.</text>
</comment>
<keyword evidence="3" id="KW-1185">Reference proteome</keyword>
<proteinExistence type="predicted"/>
<dbReference type="RefSeq" id="WP_167299138.1">
    <property type="nucleotide sequence ID" value="NZ_JAASQV010000001.1"/>
</dbReference>
<evidence type="ECO:0000256" key="1">
    <source>
        <dbReference type="SAM" id="Phobius"/>
    </source>
</evidence>
<protein>
    <submittedName>
        <fullName evidence="2">Uncharacterized protein</fullName>
    </submittedName>
</protein>